<evidence type="ECO:0000313" key="8">
    <source>
        <dbReference type="EMBL" id="EQD56913.1"/>
    </source>
</evidence>
<feature type="domain" description="NADH:quinone oxidoreductase/Mrp antiporter transmembrane" evidence="7">
    <location>
        <begin position="1"/>
        <end position="93"/>
    </location>
</feature>
<sequence length="98" mass="10207">TSILAALYAFQQDDWRRLLAFSTAENAAIAVTTLGASLLFRAGGENALAGLAWTVAVLHLSGHALAKGGLFLGADGVYAAGGTYRLAQRGWLRTTSLV</sequence>
<gene>
    <name evidence="8" type="ORF">B1A_11348</name>
</gene>
<evidence type="ECO:0000256" key="1">
    <source>
        <dbReference type="ARBA" id="ARBA00004651"/>
    </source>
</evidence>
<accession>T1AK52</accession>
<feature type="non-terminal residue" evidence="8">
    <location>
        <position position="1"/>
    </location>
</feature>
<dbReference type="InterPro" id="IPR001750">
    <property type="entry name" value="ND/Mrp_TM"/>
</dbReference>
<evidence type="ECO:0000256" key="5">
    <source>
        <dbReference type="ARBA" id="ARBA00023002"/>
    </source>
</evidence>
<reference evidence="8" key="1">
    <citation type="submission" date="2013-08" db="EMBL/GenBank/DDBJ databases">
        <authorList>
            <person name="Mendez C."/>
            <person name="Richter M."/>
            <person name="Ferrer M."/>
            <person name="Sanchez J."/>
        </authorList>
    </citation>
    <scope>NUCLEOTIDE SEQUENCE</scope>
</reference>
<evidence type="ECO:0000256" key="6">
    <source>
        <dbReference type="ARBA" id="ARBA00023136"/>
    </source>
</evidence>
<name>T1AK52_9ZZZZ</name>
<keyword evidence="4" id="KW-1133">Transmembrane helix</keyword>
<evidence type="ECO:0000256" key="2">
    <source>
        <dbReference type="ARBA" id="ARBA00022475"/>
    </source>
</evidence>
<evidence type="ECO:0000259" key="7">
    <source>
        <dbReference type="Pfam" id="PF00361"/>
    </source>
</evidence>
<protein>
    <submittedName>
        <fullName evidence="8">NADH/Ubiquinone/plastoquinone (Complex I)</fullName>
    </submittedName>
</protein>
<organism evidence="8">
    <name type="scientific">mine drainage metagenome</name>
    <dbReference type="NCBI Taxonomy" id="410659"/>
    <lineage>
        <taxon>unclassified sequences</taxon>
        <taxon>metagenomes</taxon>
        <taxon>ecological metagenomes</taxon>
    </lineage>
</organism>
<reference evidence="8" key="2">
    <citation type="journal article" date="2014" name="ISME J.">
        <title>Microbial stratification in low pH oxic and suboxic macroscopic growths along an acid mine drainage.</title>
        <authorList>
            <person name="Mendez-Garcia C."/>
            <person name="Mesa V."/>
            <person name="Sprenger R.R."/>
            <person name="Richter M."/>
            <person name="Diez M.S."/>
            <person name="Solano J."/>
            <person name="Bargiela R."/>
            <person name="Golyshina O.V."/>
            <person name="Manteca A."/>
            <person name="Ramos J.L."/>
            <person name="Gallego J.R."/>
            <person name="Llorente I."/>
            <person name="Martins Dos Santos V.A."/>
            <person name="Jensen O.N."/>
            <person name="Pelaez A.I."/>
            <person name="Sanchez J."/>
            <person name="Ferrer M."/>
        </authorList>
    </citation>
    <scope>NUCLEOTIDE SEQUENCE</scope>
</reference>
<keyword evidence="5" id="KW-0560">Oxidoreductase</keyword>
<dbReference type="InterPro" id="IPR052175">
    <property type="entry name" value="ComplexI-like_HydComp"/>
</dbReference>
<comment type="subcellular location">
    <subcellularLocation>
        <location evidence="1">Cell membrane</location>
        <topology evidence="1">Multi-pass membrane protein</topology>
    </subcellularLocation>
</comment>
<dbReference type="AlphaFoldDB" id="T1AK52"/>
<keyword evidence="6" id="KW-0472">Membrane</keyword>
<keyword evidence="3" id="KW-0812">Transmembrane</keyword>
<dbReference type="GO" id="GO:0005886">
    <property type="term" value="C:plasma membrane"/>
    <property type="evidence" value="ECO:0007669"/>
    <property type="project" value="UniProtKB-SubCell"/>
</dbReference>
<evidence type="ECO:0000256" key="3">
    <source>
        <dbReference type="ARBA" id="ARBA00022692"/>
    </source>
</evidence>
<dbReference type="Pfam" id="PF00361">
    <property type="entry name" value="Proton_antipo_M"/>
    <property type="match status" value="1"/>
</dbReference>
<dbReference type="PANTHER" id="PTHR42682:SF4">
    <property type="entry name" value="NADH-UBIQUINONE_PLASTOQUINONE"/>
    <property type="match status" value="1"/>
</dbReference>
<keyword evidence="8" id="KW-0830">Ubiquinone</keyword>
<dbReference type="GO" id="GO:0016491">
    <property type="term" value="F:oxidoreductase activity"/>
    <property type="evidence" value="ECO:0007669"/>
    <property type="project" value="UniProtKB-KW"/>
</dbReference>
<evidence type="ECO:0000256" key="4">
    <source>
        <dbReference type="ARBA" id="ARBA00022989"/>
    </source>
</evidence>
<proteinExistence type="predicted"/>
<keyword evidence="2" id="KW-1003">Cell membrane</keyword>
<dbReference type="PANTHER" id="PTHR42682">
    <property type="entry name" value="HYDROGENASE-4 COMPONENT F"/>
    <property type="match status" value="1"/>
</dbReference>
<dbReference type="EMBL" id="AUZX01008107">
    <property type="protein sequence ID" value="EQD56913.1"/>
    <property type="molecule type" value="Genomic_DNA"/>
</dbReference>
<comment type="caution">
    <text evidence="8">The sequence shown here is derived from an EMBL/GenBank/DDBJ whole genome shotgun (WGS) entry which is preliminary data.</text>
</comment>
<feature type="non-terminal residue" evidence="8">
    <location>
        <position position="98"/>
    </location>
</feature>